<sequence length="93" mass="10208">MLESTFMTLMKLIIPLYIAAFVIYAVRAFKGPSIPDVILAVDCMSFDIAAFMAILAVYFKSTFLVSAAIILALWAYLLDIYVAKYLANGEVGA</sequence>
<dbReference type="OrthoDB" id="84883at2157"/>
<evidence type="ECO:0000256" key="2">
    <source>
        <dbReference type="ARBA" id="ARBA00022448"/>
    </source>
</evidence>
<organism evidence="8 9">
    <name type="scientific">Thermococcus onnurineus (strain NA1)</name>
    <dbReference type="NCBI Taxonomy" id="523850"/>
    <lineage>
        <taxon>Archaea</taxon>
        <taxon>Methanobacteriati</taxon>
        <taxon>Methanobacteriota</taxon>
        <taxon>Thermococci</taxon>
        <taxon>Thermococcales</taxon>
        <taxon>Thermococcaceae</taxon>
        <taxon>Thermococcus</taxon>
    </lineage>
</organism>
<keyword evidence="6 7" id="KW-0472">Membrane</keyword>
<comment type="subcellular location">
    <subcellularLocation>
        <location evidence="1">Cell membrane</location>
        <topology evidence="1">Multi-pass membrane protein</topology>
    </subcellularLocation>
</comment>
<evidence type="ECO:0000256" key="7">
    <source>
        <dbReference type="SAM" id="Phobius"/>
    </source>
</evidence>
<dbReference type="HOGENOM" id="CLU_125825_5_0_2"/>
<gene>
    <name evidence="8" type="ordered locus">TON_1574</name>
</gene>
<dbReference type="eggNOG" id="arCOG03121">
    <property type="taxonomic scope" value="Archaea"/>
</dbReference>
<proteinExistence type="predicted"/>
<evidence type="ECO:0000256" key="3">
    <source>
        <dbReference type="ARBA" id="ARBA00022475"/>
    </source>
</evidence>
<dbReference type="PANTHER" id="PTHR34702">
    <property type="entry name" value="NA(+)/H(+) ANTIPORTER SUBUNIT F1"/>
    <property type="match status" value="1"/>
</dbReference>
<evidence type="ECO:0000256" key="5">
    <source>
        <dbReference type="ARBA" id="ARBA00022989"/>
    </source>
</evidence>
<dbReference type="KEGG" id="ton:TON_1574"/>
<dbReference type="GO" id="GO:0005886">
    <property type="term" value="C:plasma membrane"/>
    <property type="evidence" value="ECO:0007669"/>
    <property type="project" value="UniProtKB-SubCell"/>
</dbReference>
<dbReference type="GeneID" id="7018613"/>
<dbReference type="Proteomes" id="UP000002727">
    <property type="component" value="Chromosome"/>
</dbReference>
<keyword evidence="2" id="KW-0813">Transport</keyword>
<dbReference type="STRING" id="523850.TON_1574"/>
<evidence type="ECO:0000256" key="6">
    <source>
        <dbReference type="ARBA" id="ARBA00023136"/>
    </source>
</evidence>
<evidence type="ECO:0000313" key="8">
    <source>
        <dbReference type="EMBL" id="ACJ17064.1"/>
    </source>
</evidence>
<dbReference type="PANTHER" id="PTHR34702:SF1">
    <property type="entry name" value="NA(+)_H(+) ANTIPORTER SUBUNIT F"/>
    <property type="match status" value="1"/>
</dbReference>
<dbReference type="Pfam" id="PF04066">
    <property type="entry name" value="MrpF_PhaF"/>
    <property type="match status" value="1"/>
</dbReference>
<feature type="transmembrane region" description="Helical" evidence="7">
    <location>
        <begin position="6"/>
        <end position="26"/>
    </location>
</feature>
<evidence type="ECO:0000256" key="1">
    <source>
        <dbReference type="ARBA" id="ARBA00004651"/>
    </source>
</evidence>
<name>B6YTX3_THEON</name>
<feature type="transmembrane region" description="Helical" evidence="7">
    <location>
        <begin position="38"/>
        <end position="59"/>
    </location>
</feature>
<keyword evidence="9" id="KW-1185">Reference proteome</keyword>
<dbReference type="PATRIC" id="fig|523850.10.peg.1587"/>
<dbReference type="RefSeq" id="WP_012572536.1">
    <property type="nucleotide sequence ID" value="NC_011529.1"/>
</dbReference>
<feature type="transmembrane region" description="Helical" evidence="7">
    <location>
        <begin position="65"/>
        <end position="87"/>
    </location>
</feature>
<dbReference type="InterPro" id="IPR007208">
    <property type="entry name" value="MrpF/PhaF-like"/>
</dbReference>
<accession>B6YTX3</accession>
<evidence type="ECO:0000313" key="9">
    <source>
        <dbReference type="Proteomes" id="UP000002727"/>
    </source>
</evidence>
<protein>
    <submittedName>
        <fullName evidence="8">Hypothetical Na+/H+ antiporter MnhF subunit</fullName>
    </submittedName>
</protein>
<keyword evidence="4 7" id="KW-0812">Transmembrane</keyword>
<dbReference type="AlphaFoldDB" id="B6YTX3"/>
<evidence type="ECO:0000256" key="4">
    <source>
        <dbReference type="ARBA" id="ARBA00022692"/>
    </source>
</evidence>
<dbReference type="GO" id="GO:0015385">
    <property type="term" value="F:sodium:proton antiporter activity"/>
    <property type="evidence" value="ECO:0007669"/>
    <property type="project" value="TreeGrafter"/>
</dbReference>
<keyword evidence="3" id="KW-1003">Cell membrane</keyword>
<dbReference type="EMBL" id="CP000855">
    <property type="protein sequence ID" value="ACJ17064.1"/>
    <property type="molecule type" value="Genomic_DNA"/>
</dbReference>
<reference evidence="8 9" key="1">
    <citation type="journal article" date="2008" name="J. Bacteriol.">
        <title>The complete genome sequence of Thermococcus onnurineus NA1 reveals a mixed heterotrophic and carboxydotrophic metabolism.</title>
        <authorList>
            <person name="Lee H.S."/>
            <person name="Kang S.G."/>
            <person name="Bae S.S."/>
            <person name="Lim J.K."/>
            <person name="Cho Y."/>
            <person name="Kim Y.J."/>
            <person name="Jeon J.H."/>
            <person name="Cha S.S."/>
            <person name="Kwon K.K."/>
            <person name="Kim H.T."/>
            <person name="Park C.J."/>
            <person name="Lee H.W."/>
            <person name="Kim S.I."/>
            <person name="Chun J."/>
            <person name="Colwell R.R."/>
            <person name="Kim S.J."/>
            <person name="Lee J.H."/>
        </authorList>
    </citation>
    <scope>NUCLEOTIDE SEQUENCE [LARGE SCALE GENOMIC DNA]</scope>
    <source>
        <strain evidence="8 9">NA1</strain>
    </source>
</reference>
<keyword evidence="5 7" id="KW-1133">Transmembrane helix</keyword>